<evidence type="ECO:0000313" key="4">
    <source>
        <dbReference type="Proteomes" id="UP000052008"/>
    </source>
</evidence>
<feature type="domain" description="Right handed beta helix" evidence="2">
    <location>
        <begin position="201"/>
        <end position="370"/>
    </location>
</feature>
<accession>A0A0S7WMS3</accession>
<dbReference type="InterPro" id="IPR006626">
    <property type="entry name" value="PbH1"/>
</dbReference>
<organism evidence="3 4">
    <name type="scientific">candidate division TA06 bacterium DG_24</name>
    <dbReference type="NCBI Taxonomy" id="1703770"/>
    <lineage>
        <taxon>Bacteria</taxon>
        <taxon>Bacteria division TA06</taxon>
    </lineage>
</organism>
<feature type="chain" id="PRO_5006639526" description="Right handed beta helix domain-containing protein" evidence="1">
    <location>
        <begin position="24"/>
        <end position="678"/>
    </location>
</feature>
<dbReference type="InterPro" id="IPR012334">
    <property type="entry name" value="Pectin_lyas_fold"/>
</dbReference>
<dbReference type="SUPFAM" id="SSF51126">
    <property type="entry name" value="Pectin lyase-like"/>
    <property type="match status" value="2"/>
</dbReference>
<dbReference type="Proteomes" id="UP000052008">
    <property type="component" value="Unassembled WGS sequence"/>
</dbReference>
<evidence type="ECO:0000259" key="2">
    <source>
        <dbReference type="Pfam" id="PF13229"/>
    </source>
</evidence>
<feature type="signal peptide" evidence="1">
    <location>
        <begin position="1"/>
        <end position="23"/>
    </location>
</feature>
<dbReference type="SMART" id="SM00710">
    <property type="entry name" value="PbH1"/>
    <property type="match status" value="11"/>
</dbReference>
<dbReference type="Gene3D" id="2.160.20.10">
    <property type="entry name" value="Single-stranded right-handed beta-helix, Pectin lyase-like"/>
    <property type="match status" value="3"/>
</dbReference>
<evidence type="ECO:0000313" key="3">
    <source>
        <dbReference type="EMBL" id="KPJ51464.1"/>
    </source>
</evidence>
<keyword evidence="1" id="KW-0732">Signal</keyword>
<comment type="caution">
    <text evidence="3">The sequence shown here is derived from an EMBL/GenBank/DDBJ whole genome shotgun (WGS) entry which is preliminary data.</text>
</comment>
<dbReference type="Pfam" id="PF13229">
    <property type="entry name" value="Beta_helix"/>
    <property type="match status" value="1"/>
</dbReference>
<dbReference type="InterPro" id="IPR011050">
    <property type="entry name" value="Pectin_lyase_fold/virulence"/>
</dbReference>
<sequence>MMCRWRWVVAGLAVIGLASPAPATIIHVPLEYATIQSGIDAAVNGDTVLVADGTYGGPGNRDIDFWGKSVLLTSENGPESTIIDCEGTPTNPHRGFHFHNGESASSVVRGFTIKNGCTAYGGGVCCENASAPRLVGNTFLGNVANSGGAIRCAGSSPAIVGNAFIDNTANSGGGGISCLYASPLISDNVIRENAAGWFGAAIECWGYSSPQVLNNSIEANYSRYGAGLYCYDHSSPMIKGNTISGNATYYSGTGIHCKEYSSPTIEDNTITENMAGGGPGGGIYTHENCSPTIVGNIISGNAAPGLFGSGGGVMCDGGSPTISYNVISENLASANGGGFHCTDGAVLAVGNMVKENVADAGGGVWVASSGIVGWNTIEGNAAEHSGGGMRISGSVPPTVVGNRIVNNTGGRGGGICCVSADPSITDNVIANNLASLGHAQGGGIHCWGGSPLIARNTIANNTASMEGGGISCTFSASPIVVNSILWGDTAATGLEVYLDATSSIVITYSDVTEGWLGEGNIDADPMFVLEAGEDYRLLWGSPCIDAGHPDSLDPDGTRSDMGAHFFDQDDYLTLYLTPETTQVSPGGELQVHYTVINRRAEPEEFWVAAGVMTPGGDSLLIMGPDRYVVPAEYTARVPVLHHVPPAAPLGHYHYGSAIGRRPSMFYDWDDFRFTVGEP</sequence>
<dbReference type="InterPro" id="IPR039448">
    <property type="entry name" value="Beta_helix"/>
</dbReference>
<proteinExistence type="predicted"/>
<protein>
    <recommendedName>
        <fullName evidence="2">Right handed beta helix domain-containing protein</fullName>
    </recommendedName>
</protein>
<evidence type="ECO:0000256" key="1">
    <source>
        <dbReference type="SAM" id="SignalP"/>
    </source>
</evidence>
<dbReference type="STRING" id="1703770.AMJ39_09800"/>
<dbReference type="AlphaFoldDB" id="A0A0S7WMS3"/>
<reference evidence="3 4" key="1">
    <citation type="journal article" date="2015" name="Microbiome">
        <title>Genomic resolution of linkages in carbon, nitrogen, and sulfur cycling among widespread estuary sediment bacteria.</title>
        <authorList>
            <person name="Baker B.J."/>
            <person name="Lazar C.S."/>
            <person name="Teske A.P."/>
            <person name="Dick G.J."/>
        </authorList>
    </citation>
    <scope>NUCLEOTIDE SEQUENCE [LARGE SCALE GENOMIC DNA]</scope>
    <source>
        <strain evidence="3">DG_24</strain>
    </source>
</reference>
<name>A0A0S7WMS3_UNCT6</name>
<dbReference type="EMBL" id="LIZS01000118">
    <property type="protein sequence ID" value="KPJ51464.1"/>
    <property type="molecule type" value="Genomic_DNA"/>
</dbReference>
<gene>
    <name evidence="3" type="ORF">AMJ39_09800</name>
</gene>